<feature type="compositionally biased region" description="Basic and acidic residues" evidence="1">
    <location>
        <begin position="33"/>
        <end position="52"/>
    </location>
</feature>
<feature type="region of interest" description="Disordered" evidence="1">
    <location>
        <begin position="1"/>
        <end position="82"/>
    </location>
</feature>
<dbReference type="RefSeq" id="XP_007452007.1">
    <property type="nucleotide sequence ID" value="XM_007451945.1"/>
</dbReference>
<accession>A0A340WWH8</accession>
<feature type="compositionally biased region" description="Low complexity" evidence="1">
    <location>
        <begin position="98"/>
        <end position="107"/>
    </location>
</feature>
<feature type="compositionally biased region" description="Pro residues" evidence="1">
    <location>
        <begin position="11"/>
        <end position="23"/>
    </location>
</feature>
<dbReference type="InParanoid" id="A0A340WWH8"/>
<organism evidence="2 3">
    <name type="scientific">Lipotes vexillifer</name>
    <name type="common">Yangtze river dolphin</name>
    <dbReference type="NCBI Taxonomy" id="118797"/>
    <lineage>
        <taxon>Eukaryota</taxon>
        <taxon>Metazoa</taxon>
        <taxon>Chordata</taxon>
        <taxon>Craniata</taxon>
        <taxon>Vertebrata</taxon>
        <taxon>Euteleostomi</taxon>
        <taxon>Mammalia</taxon>
        <taxon>Eutheria</taxon>
        <taxon>Laurasiatheria</taxon>
        <taxon>Artiodactyla</taxon>
        <taxon>Whippomorpha</taxon>
        <taxon>Cetacea</taxon>
        <taxon>Odontoceti</taxon>
        <taxon>Lipotidae</taxon>
        <taxon>Lipotes</taxon>
    </lineage>
</organism>
<name>A0A340WWH8_LIPVE</name>
<protein>
    <submittedName>
        <fullName evidence="3">Homeobox protein Hox-D4-like</fullName>
    </submittedName>
</protein>
<sequence>MAPPRKLLEPRPTPPAGPPPSPLPGARAPPRSPGREPAEGRKDARPYPDRKWVRVSHSSAAAPSSAGREGPRRPRAGRGVGSSARCFWRCGLWPWGAESSSGSVSAGILVGHSGLHG</sequence>
<dbReference type="KEGG" id="lve:103090645"/>
<evidence type="ECO:0000313" key="2">
    <source>
        <dbReference type="Proteomes" id="UP000265300"/>
    </source>
</evidence>
<reference evidence="3" key="1">
    <citation type="submission" date="2025-08" db="UniProtKB">
        <authorList>
            <consortium name="RefSeq"/>
        </authorList>
    </citation>
    <scope>IDENTIFICATION</scope>
</reference>
<proteinExistence type="predicted"/>
<keyword evidence="2" id="KW-1185">Reference proteome</keyword>
<evidence type="ECO:0000313" key="3">
    <source>
        <dbReference type="RefSeq" id="XP_007452007.1"/>
    </source>
</evidence>
<dbReference type="Proteomes" id="UP000265300">
    <property type="component" value="Unplaced"/>
</dbReference>
<gene>
    <name evidence="3" type="primary">LOC103090645</name>
</gene>
<dbReference type="AlphaFoldDB" id="A0A340WWH8"/>
<dbReference type="GeneID" id="103090645"/>
<feature type="region of interest" description="Disordered" evidence="1">
    <location>
        <begin position="98"/>
        <end position="117"/>
    </location>
</feature>
<evidence type="ECO:0000256" key="1">
    <source>
        <dbReference type="SAM" id="MobiDB-lite"/>
    </source>
</evidence>
<feature type="compositionally biased region" description="Low complexity" evidence="1">
    <location>
        <begin position="56"/>
        <end position="68"/>
    </location>
</feature>